<name>A0A8K1GG04_9PASS</name>
<dbReference type="PANTHER" id="PTHR33332">
    <property type="entry name" value="REVERSE TRANSCRIPTASE DOMAIN-CONTAINING PROTEIN"/>
    <property type="match status" value="1"/>
</dbReference>
<organism evidence="1 2">
    <name type="scientific">Zosterops borbonicus</name>
    <dbReference type="NCBI Taxonomy" id="364589"/>
    <lineage>
        <taxon>Eukaryota</taxon>
        <taxon>Metazoa</taxon>
        <taxon>Chordata</taxon>
        <taxon>Craniata</taxon>
        <taxon>Vertebrata</taxon>
        <taxon>Euteleostomi</taxon>
        <taxon>Archelosauria</taxon>
        <taxon>Archosauria</taxon>
        <taxon>Dinosauria</taxon>
        <taxon>Saurischia</taxon>
        <taxon>Theropoda</taxon>
        <taxon>Coelurosauria</taxon>
        <taxon>Aves</taxon>
        <taxon>Neognathae</taxon>
        <taxon>Neoaves</taxon>
        <taxon>Telluraves</taxon>
        <taxon>Australaves</taxon>
        <taxon>Passeriformes</taxon>
        <taxon>Sylvioidea</taxon>
        <taxon>Zosteropidae</taxon>
        <taxon>Zosterops</taxon>
    </lineage>
</organism>
<gene>
    <name evidence="1" type="ORF">HGM15179_008998</name>
</gene>
<sequence length="304" mass="33910">MMSPLQGYPAFQDHVWLQTFRCFAPLSQLKFPLAAKIHFVCRTALSLEYYSIADAGSLSRESLFGSIDTATTDSIPGKIMECLFLEAISIHMDKKRVIRSSQHGFTEGKSCLTKLIAFYDETITRMDERRAGKCRVLHLGKNNPRHQHRLGANLLRSNSVEEDLGVLLVDLVDNKLSMSQQCVLVDKAVSGILGCIKKSIASRSKEVILPLFSALVRHIWNSVSNSGLLRKTKMIKGLDHLSYEERLRELGLFSLERKELRGDLIHVCEYLKEGCQVGAARLCSVVLSTTGGNGETDAQEVLPE</sequence>
<accession>A0A8K1GG04</accession>
<evidence type="ECO:0008006" key="3">
    <source>
        <dbReference type="Google" id="ProtNLM"/>
    </source>
</evidence>
<keyword evidence="2" id="KW-1185">Reference proteome</keyword>
<evidence type="ECO:0000313" key="2">
    <source>
        <dbReference type="Proteomes" id="UP000796761"/>
    </source>
</evidence>
<dbReference type="EMBL" id="SWJQ01000235">
    <property type="protein sequence ID" value="TRZ18090.1"/>
    <property type="molecule type" value="Genomic_DNA"/>
</dbReference>
<evidence type="ECO:0000313" key="1">
    <source>
        <dbReference type="EMBL" id="TRZ18090.1"/>
    </source>
</evidence>
<dbReference type="OrthoDB" id="276744at2759"/>
<reference evidence="1" key="1">
    <citation type="submission" date="2019-04" db="EMBL/GenBank/DDBJ databases">
        <title>Genome assembly of Zosterops borbonicus 15179.</title>
        <authorList>
            <person name="Leroy T."/>
            <person name="Anselmetti Y."/>
            <person name="Tilak M.-K."/>
            <person name="Nabholz B."/>
        </authorList>
    </citation>
    <scope>NUCLEOTIDE SEQUENCE</scope>
    <source>
        <strain evidence="1">HGM_15179</strain>
        <tissue evidence="1">Muscle</tissue>
    </source>
</reference>
<protein>
    <recommendedName>
        <fullName evidence="3">Reverse transcriptase domain-containing protein</fullName>
    </recommendedName>
</protein>
<dbReference type="AlphaFoldDB" id="A0A8K1GG04"/>
<comment type="caution">
    <text evidence="1">The sequence shown here is derived from an EMBL/GenBank/DDBJ whole genome shotgun (WGS) entry which is preliminary data.</text>
</comment>
<dbReference type="Proteomes" id="UP000796761">
    <property type="component" value="Unassembled WGS sequence"/>
</dbReference>
<proteinExistence type="predicted"/>